<reference evidence="1 2" key="1">
    <citation type="submission" date="2021-11" db="EMBL/GenBank/DDBJ databases">
        <title>Draft genome sequence of Paenibacillus profundus YoMME, a new Gram-positive bacteria with exoelectrogenic properties.</title>
        <authorList>
            <person name="Hubenova Y."/>
            <person name="Hubenova E."/>
            <person name="Manasiev Y."/>
            <person name="Peykov S."/>
            <person name="Mitov M."/>
        </authorList>
    </citation>
    <scope>NUCLEOTIDE SEQUENCE [LARGE SCALE GENOMIC DNA]</scope>
    <source>
        <strain evidence="1 2">YoMME</strain>
    </source>
</reference>
<name>A0ABS8YTG0_9BACL</name>
<organism evidence="1 2">
    <name type="scientific">Paenibacillus profundus</name>
    <dbReference type="NCBI Taxonomy" id="1173085"/>
    <lineage>
        <taxon>Bacteria</taxon>
        <taxon>Bacillati</taxon>
        <taxon>Bacillota</taxon>
        <taxon>Bacilli</taxon>
        <taxon>Bacillales</taxon>
        <taxon>Paenibacillaceae</taxon>
        <taxon>Paenibacillus</taxon>
    </lineage>
</organism>
<accession>A0ABS8YTG0</accession>
<dbReference type="EMBL" id="JAJNBZ010000074">
    <property type="protein sequence ID" value="MCE5173723.1"/>
    <property type="molecule type" value="Genomic_DNA"/>
</dbReference>
<keyword evidence="2" id="KW-1185">Reference proteome</keyword>
<proteinExistence type="predicted"/>
<sequence>MVKKQGISRSDLVGYFYDFHYKEMQKWRTKGTMTEKHYFHLVFRLADEIEEFIDRNPNR</sequence>
<protein>
    <submittedName>
        <fullName evidence="1">Uncharacterized protein</fullName>
    </submittedName>
</protein>
<dbReference type="Proteomes" id="UP001199916">
    <property type="component" value="Unassembled WGS sequence"/>
</dbReference>
<evidence type="ECO:0000313" key="2">
    <source>
        <dbReference type="Proteomes" id="UP001199916"/>
    </source>
</evidence>
<gene>
    <name evidence="1" type="ORF">LQV63_31345</name>
</gene>
<comment type="caution">
    <text evidence="1">The sequence shown here is derived from an EMBL/GenBank/DDBJ whole genome shotgun (WGS) entry which is preliminary data.</text>
</comment>
<evidence type="ECO:0000313" key="1">
    <source>
        <dbReference type="EMBL" id="MCE5173723.1"/>
    </source>
</evidence>